<dbReference type="InterPro" id="IPR036390">
    <property type="entry name" value="WH_DNA-bd_sf"/>
</dbReference>
<dbReference type="Pfam" id="PF03466">
    <property type="entry name" value="LysR_substrate"/>
    <property type="match status" value="1"/>
</dbReference>
<dbReference type="PANTHER" id="PTHR30419:SF8">
    <property type="entry name" value="NITROGEN ASSIMILATION TRANSCRIPTIONAL ACTIVATOR-RELATED"/>
    <property type="match status" value="1"/>
</dbReference>
<dbReference type="Gene3D" id="3.40.190.290">
    <property type="match status" value="1"/>
</dbReference>
<proteinExistence type="inferred from homology"/>
<name>A0AAP9SFD0_CLOIN</name>
<keyword evidence="2" id="KW-0805">Transcription regulation</keyword>
<keyword evidence="3" id="KW-0238">DNA-binding</keyword>
<dbReference type="InterPro" id="IPR005119">
    <property type="entry name" value="LysR_subst-bd"/>
</dbReference>
<evidence type="ECO:0000256" key="2">
    <source>
        <dbReference type="ARBA" id="ARBA00023015"/>
    </source>
</evidence>
<organism evidence="6 7">
    <name type="scientific">Clostridium innocuum</name>
    <dbReference type="NCBI Taxonomy" id="1522"/>
    <lineage>
        <taxon>Bacteria</taxon>
        <taxon>Bacillati</taxon>
        <taxon>Bacillota</taxon>
        <taxon>Clostridia</taxon>
        <taxon>Eubacteriales</taxon>
        <taxon>Clostridiaceae</taxon>
        <taxon>Clostridium</taxon>
    </lineage>
</organism>
<dbReference type="SUPFAM" id="SSF46785">
    <property type="entry name" value="Winged helix' DNA-binding domain"/>
    <property type="match status" value="1"/>
</dbReference>
<dbReference type="PROSITE" id="PS50931">
    <property type="entry name" value="HTH_LYSR"/>
    <property type="match status" value="1"/>
</dbReference>
<dbReference type="PANTHER" id="PTHR30419">
    <property type="entry name" value="HTH-TYPE TRANSCRIPTIONAL REGULATOR YBHD"/>
    <property type="match status" value="1"/>
</dbReference>
<dbReference type="GeneID" id="61926877"/>
<dbReference type="AlphaFoldDB" id="A0AAP9SFD0"/>
<dbReference type="InterPro" id="IPR036388">
    <property type="entry name" value="WH-like_DNA-bd_sf"/>
</dbReference>
<gene>
    <name evidence="6" type="ORF">G4D54_15030</name>
</gene>
<dbReference type="RefSeq" id="WP_002609866.1">
    <property type="nucleotide sequence ID" value="NZ_BAAACC010000010.1"/>
</dbReference>
<dbReference type="SUPFAM" id="SSF53850">
    <property type="entry name" value="Periplasmic binding protein-like II"/>
    <property type="match status" value="1"/>
</dbReference>
<dbReference type="CDD" id="cd05466">
    <property type="entry name" value="PBP2_LTTR_substrate"/>
    <property type="match status" value="1"/>
</dbReference>
<evidence type="ECO:0000256" key="4">
    <source>
        <dbReference type="ARBA" id="ARBA00023163"/>
    </source>
</evidence>
<comment type="similarity">
    <text evidence="1">Belongs to the LysR transcriptional regulatory family.</text>
</comment>
<reference evidence="6 7" key="1">
    <citation type="submission" date="2020-02" db="EMBL/GenBank/DDBJ databases">
        <authorList>
            <person name="Kociolek L.K."/>
            <person name="Ozer E.A."/>
        </authorList>
    </citation>
    <scope>NUCLEOTIDE SEQUENCE [LARGE SCALE GENOMIC DNA]</scope>
    <source>
        <strain evidence="6 7">ATCC 14501</strain>
    </source>
</reference>
<dbReference type="GO" id="GO:0003700">
    <property type="term" value="F:DNA-binding transcription factor activity"/>
    <property type="evidence" value="ECO:0007669"/>
    <property type="project" value="InterPro"/>
</dbReference>
<dbReference type="InterPro" id="IPR000847">
    <property type="entry name" value="LysR_HTH_N"/>
</dbReference>
<dbReference type="Pfam" id="PF00126">
    <property type="entry name" value="HTH_1"/>
    <property type="match status" value="1"/>
</dbReference>
<dbReference type="PRINTS" id="PR00039">
    <property type="entry name" value="HTHLYSR"/>
</dbReference>
<dbReference type="Proteomes" id="UP000503330">
    <property type="component" value="Chromosome"/>
</dbReference>
<dbReference type="GO" id="GO:0005829">
    <property type="term" value="C:cytosol"/>
    <property type="evidence" value="ECO:0007669"/>
    <property type="project" value="TreeGrafter"/>
</dbReference>
<dbReference type="GO" id="GO:0003677">
    <property type="term" value="F:DNA binding"/>
    <property type="evidence" value="ECO:0007669"/>
    <property type="project" value="UniProtKB-KW"/>
</dbReference>
<dbReference type="InterPro" id="IPR050950">
    <property type="entry name" value="HTH-type_LysR_regulators"/>
</dbReference>
<dbReference type="Gene3D" id="1.10.10.10">
    <property type="entry name" value="Winged helix-like DNA-binding domain superfamily/Winged helix DNA-binding domain"/>
    <property type="match status" value="1"/>
</dbReference>
<dbReference type="FunFam" id="1.10.10.10:FF:000001">
    <property type="entry name" value="LysR family transcriptional regulator"/>
    <property type="match status" value="1"/>
</dbReference>
<protein>
    <submittedName>
        <fullName evidence="6">LysR family transcriptional regulator</fullName>
    </submittedName>
</protein>
<accession>A0AAP9SFD0</accession>
<evidence type="ECO:0000256" key="1">
    <source>
        <dbReference type="ARBA" id="ARBA00009437"/>
    </source>
</evidence>
<sequence length="294" mass="33671">MELRVLQYFLAIAREQSISGAAEFLHVSQPTLSRQIRDMEDELGKQLFIRGNRKITLTEEGMILRKRSEEIIGLVKKTEDEIALSDDISEGDIYIGAGETHAIHILTDSAIQLQTSYPNIRFHIASGDTTDVLEELDRGLIDFGLLLGSIDKTKYEYLELPMKDIYGILMRKDSVLAEKEVITPEDLWDKPLICNRNSINHEDDIYKWLKRDQSEINIIATYNLLYNASIMVESGIGYAIALDNIINVTGDSKLCFRPLYPSLDARMSLVWKKYQIFSKAAEKYLIQMQKDLKK</sequence>
<keyword evidence="4" id="KW-0804">Transcription</keyword>
<evidence type="ECO:0000256" key="3">
    <source>
        <dbReference type="ARBA" id="ARBA00023125"/>
    </source>
</evidence>
<dbReference type="EMBL" id="CP048838">
    <property type="protein sequence ID" value="QJA03660.1"/>
    <property type="molecule type" value="Genomic_DNA"/>
</dbReference>
<evidence type="ECO:0000259" key="5">
    <source>
        <dbReference type="PROSITE" id="PS50931"/>
    </source>
</evidence>
<evidence type="ECO:0000313" key="6">
    <source>
        <dbReference type="EMBL" id="QJA03660.1"/>
    </source>
</evidence>
<evidence type="ECO:0000313" key="7">
    <source>
        <dbReference type="Proteomes" id="UP000503330"/>
    </source>
</evidence>
<feature type="domain" description="HTH lysR-type" evidence="5">
    <location>
        <begin position="1"/>
        <end position="58"/>
    </location>
</feature>